<keyword evidence="2 8" id="KW-0808">Transferase</keyword>
<evidence type="ECO:0000256" key="7">
    <source>
        <dbReference type="ARBA" id="ARBA00038298"/>
    </source>
</evidence>
<keyword evidence="3 8" id="KW-0812">Transmembrane</keyword>
<dbReference type="PROSITE" id="PS50216">
    <property type="entry name" value="DHHC"/>
    <property type="match status" value="1"/>
</dbReference>
<dbReference type="GO" id="GO:0006612">
    <property type="term" value="P:protein targeting to membrane"/>
    <property type="evidence" value="ECO:0007669"/>
    <property type="project" value="TreeGrafter"/>
</dbReference>
<feature type="transmembrane region" description="Helical" evidence="8">
    <location>
        <begin position="179"/>
        <end position="204"/>
    </location>
</feature>
<evidence type="ECO:0000256" key="4">
    <source>
        <dbReference type="ARBA" id="ARBA00022989"/>
    </source>
</evidence>
<keyword evidence="4 8" id="KW-1133">Transmembrane helix</keyword>
<dbReference type="GO" id="GO:0005794">
    <property type="term" value="C:Golgi apparatus"/>
    <property type="evidence" value="ECO:0007669"/>
    <property type="project" value="TreeGrafter"/>
</dbReference>
<dbReference type="Pfam" id="PF01529">
    <property type="entry name" value="DHHC"/>
    <property type="match status" value="1"/>
</dbReference>
<gene>
    <name evidence="10" type="ORF">TPC1_11610</name>
</gene>
<dbReference type="GO" id="GO:0005783">
    <property type="term" value="C:endoplasmic reticulum"/>
    <property type="evidence" value="ECO:0007669"/>
    <property type="project" value="TreeGrafter"/>
</dbReference>
<comment type="domain">
    <text evidence="8">The DHHC domain is required for palmitoyltransferase activity.</text>
</comment>
<dbReference type="InterPro" id="IPR001594">
    <property type="entry name" value="Palmitoyltrfase_DHHC"/>
</dbReference>
<comment type="similarity">
    <text evidence="7">Belongs to the DHHC palmitoyltransferase family. PFA5 subfamily.</text>
</comment>
<dbReference type="GO" id="GO:0016020">
    <property type="term" value="C:membrane"/>
    <property type="evidence" value="ECO:0007669"/>
    <property type="project" value="UniProtKB-SubCell"/>
</dbReference>
<dbReference type="PANTHER" id="PTHR22883">
    <property type="entry name" value="ZINC FINGER DHHC DOMAIN CONTAINING PROTEIN"/>
    <property type="match status" value="1"/>
</dbReference>
<evidence type="ECO:0000313" key="10">
    <source>
        <dbReference type="EMBL" id="JAP95412.1"/>
    </source>
</evidence>
<dbReference type="AlphaFoldDB" id="A0A146KFB0"/>
<evidence type="ECO:0000256" key="6">
    <source>
        <dbReference type="ARBA" id="ARBA00023315"/>
    </source>
</evidence>
<keyword evidence="5 8" id="KW-0472">Membrane</keyword>
<protein>
    <recommendedName>
        <fullName evidence="8">Palmitoyltransferase</fullName>
        <ecNumber evidence="8">2.3.1.225</ecNumber>
    </recommendedName>
</protein>
<evidence type="ECO:0000256" key="2">
    <source>
        <dbReference type="ARBA" id="ARBA00022679"/>
    </source>
</evidence>
<evidence type="ECO:0000256" key="8">
    <source>
        <dbReference type="RuleBase" id="RU079119"/>
    </source>
</evidence>
<dbReference type="EMBL" id="GDID01001194">
    <property type="protein sequence ID" value="JAP95412.1"/>
    <property type="molecule type" value="Transcribed_RNA"/>
</dbReference>
<evidence type="ECO:0000256" key="5">
    <source>
        <dbReference type="ARBA" id="ARBA00023136"/>
    </source>
</evidence>
<reference evidence="10" key="1">
    <citation type="submission" date="2015-07" db="EMBL/GenBank/DDBJ databases">
        <title>Adaptation to a free-living lifestyle via gene acquisitions in the diplomonad Trepomonas sp. PC1.</title>
        <authorList>
            <person name="Xu F."/>
            <person name="Jerlstrom-Hultqvist J."/>
            <person name="Kolisko M."/>
            <person name="Simpson A.G.B."/>
            <person name="Roger A.J."/>
            <person name="Svard S.G."/>
            <person name="Andersson J.O."/>
        </authorList>
    </citation>
    <scope>NUCLEOTIDE SEQUENCE</scope>
    <source>
        <strain evidence="10">PC1</strain>
    </source>
</reference>
<sequence>MNPGYVTEIDIKQTTPVKETQMVKQPNELVNVINDPQDDPLKEQLLIKESDNIPYSIKKDENVIDDDMLIFVENPQSLNTQKPEPDDNVEGFCEYCQQTKPSRAHHCKQCNRCINRYDHHCPFVLNCIGRDNYPYFFKFCFYATTSALISEVSCFIALISGGLKSFYFKDKPELNLVMFLPFGMATFFGIMFPMMICCGNYINLCEGETIIEKKIRLKQGDKNKKCQCNENYKDFLGENWGW</sequence>
<organism evidence="10">
    <name type="scientific">Trepomonas sp. PC1</name>
    <dbReference type="NCBI Taxonomy" id="1076344"/>
    <lineage>
        <taxon>Eukaryota</taxon>
        <taxon>Metamonada</taxon>
        <taxon>Diplomonadida</taxon>
        <taxon>Hexamitidae</taxon>
        <taxon>Hexamitinae</taxon>
        <taxon>Trepomonas</taxon>
    </lineage>
</organism>
<name>A0A146KFB0_9EUKA</name>
<feature type="domain" description="Palmitoyltransferase DHHC" evidence="9">
    <location>
        <begin position="91"/>
        <end position="213"/>
    </location>
</feature>
<proteinExistence type="inferred from homology"/>
<comment type="catalytic activity">
    <reaction evidence="8">
        <text>L-cysteinyl-[protein] + hexadecanoyl-CoA = S-hexadecanoyl-L-cysteinyl-[protein] + CoA</text>
        <dbReference type="Rhea" id="RHEA:36683"/>
        <dbReference type="Rhea" id="RHEA-COMP:10131"/>
        <dbReference type="Rhea" id="RHEA-COMP:11032"/>
        <dbReference type="ChEBI" id="CHEBI:29950"/>
        <dbReference type="ChEBI" id="CHEBI:57287"/>
        <dbReference type="ChEBI" id="CHEBI:57379"/>
        <dbReference type="ChEBI" id="CHEBI:74151"/>
        <dbReference type="EC" id="2.3.1.225"/>
    </reaction>
</comment>
<evidence type="ECO:0000259" key="9">
    <source>
        <dbReference type="Pfam" id="PF01529"/>
    </source>
</evidence>
<dbReference type="GO" id="GO:0019706">
    <property type="term" value="F:protein-cysteine S-palmitoyltransferase activity"/>
    <property type="evidence" value="ECO:0007669"/>
    <property type="project" value="UniProtKB-EC"/>
</dbReference>
<evidence type="ECO:0000256" key="3">
    <source>
        <dbReference type="ARBA" id="ARBA00022692"/>
    </source>
</evidence>
<dbReference type="PANTHER" id="PTHR22883:SF23">
    <property type="entry name" value="PALMITOYLTRANSFERASE ZDHHC6"/>
    <property type="match status" value="1"/>
</dbReference>
<comment type="subcellular location">
    <subcellularLocation>
        <location evidence="1">Membrane</location>
        <topology evidence="1">Multi-pass membrane protein</topology>
    </subcellularLocation>
</comment>
<feature type="non-terminal residue" evidence="10">
    <location>
        <position position="242"/>
    </location>
</feature>
<dbReference type="InterPro" id="IPR039859">
    <property type="entry name" value="PFA4/ZDH16/20/ERF2-like"/>
</dbReference>
<feature type="transmembrane region" description="Helical" evidence="8">
    <location>
        <begin position="139"/>
        <end position="159"/>
    </location>
</feature>
<accession>A0A146KFB0</accession>
<evidence type="ECO:0000256" key="1">
    <source>
        <dbReference type="ARBA" id="ARBA00004141"/>
    </source>
</evidence>
<dbReference type="EC" id="2.3.1.225" evidence="8"/>
<keyword evidence="6 8" id="KW-0012">Acyltransferase</keyword>